<dbReference type="Proteomes" id="UP000094025">
    <property type="component" value="Unassembled WGS sequence"/>
</dbReference>
<sequence length="93" mass="9987">MLTPPYAAFSDAQPCGFSTRSVEAGYFFSIAAGRTGRQTSSPLQFGQIPESFASAQSAQKVHSKVQIIASRLSGGRSRSQHSQFGRRLSMISS</sequence>
<dbReference type="EMBL" id="LPUX01000047">
    <property type="protein sequence ID" value="OAP43338.1"/>
    <property type="molecule type" value="Genomic_DNA"/>
</dbReference>
<evidence type="ECO:0000256" key="1">
    <source>
        <dbReference type="SAM" id="MobiDB-lite"/>
    </source>
</evidence>
<dbReference type="STRING" id="1472378.AU381_27510"/>
<organism evidence="2 3">
    <name type="scientific">Sinorhizobium glycinis</name>
    <dbReference type="NCBI Taxonomy" id="1472378"/>
    <lineage>
        <taxon>Bacteria</taxon>
        <taxon>Pseudomonadati</taxon>
        <taxon>Pseudomonadota</taxon>
        <taxon>Alphaproteobacteria</taxon>
        <taxon>Hyphomicrobiales</taxon>
        <taxon>Rhizobiaceae</taxon>
        <taxon>Sinorhizobium/Ensifer group</taxon>
        <taxon>Sinorhizobium</taxon>
    </lineage>
</organism>
<comment type="caution">
    <text evidence="2">The sequence shown here is derived from an EMBL/GenBank/DDBJ whole genome shotgun (WGS) entry which is preliminary data.</text>
</comment>
<keyword evidence="3" id="KW-1185">Reference proteome</keyword>
<evidence type="ECO:0000313" key="2">
    <source>
        <dbReference type="EMBL" id="OAP43338.1"/>
    </source>
</evidence>
<evidence type="ECO:0000313" key="3">
    <source>
        <dbReference type="Proteomes" id="UP000094025"/>
    </source>
</evidence>
<protein>
    <submittedName>
        <fullName evidence="2">Uncharacterized protein</fullName>
    </submittedName>
</protein>
<name>A0A178Y6Y6_9HYPH</name>
<feature type="region of interest" description="Disordered" evidence="1">
    <location>
        <begin position="72"/>
        <end position="93"/>
    </location>
</feature>
<dbReference type="AlphaFoldDB" id="A0A178Y6Y6"/>
<accession>A0A178Y6Y6</accession>
<reference evidence="2 3" key="1">
    <citation type="journal article" date="2016" name="Int. J. Syst. Evol. Microbiol.">
        <title>Ensifer glycinis sp. nov., an novel rhizobial species associated with Glycine spp.</title>
        <authorList>
            <person name="Yan H."/>
            <person name="Yan J."/>
            <person name="Sui X.H."/>
            <person name="Wang E.T."/>
            <person name="Chen W.X."/>
            <person name="Zhang X.X."/>
            <person name="Chen W.F."/>
        </authorList>
    </citation>
    <scope>NUCLEOTIDE SEQUENCE [LARGE SCALE GENOMIC DNA]</scope>
    <source>
        <strain evidence="2 3">CCBAU 23380</strain>
    </source>
</reference>
<gene>
    <name evidence="2" type="ORF">AU381_27510</name>
</gene>
<proteinExistence type="predicted"/>